<keyword evidence="6" id="KW-0378">Hydrolase</keyword>
<comment type="similarity">
    <text evidence="3">Belongs to the purine nucleoside phosphorylase YfiH/LACC1 family.</text>
</comment>
<dbReference type="SUPFAM" id="SSF64438">
    <property type="entry name" value="CNF1/YfiH-like putative cysteine hydrolases"/>
    <property type="match status" value="1"/>
</dbReference>
<evidence type="ECO:0000256" key="1">
    <source>
        <dbReference type="ARBA" id="ARBA00000553"/>
    </source>
</evidence>
<evidence type="ECO:0008006" key="13">
    <source>
        <dbReference type="Google" id="ProtNLM"/>
    </source>
</evidence>
<evidence type="ECO:0000256" key="6">
    <source>
        <dbReference type="ARBA" id="ARBA00022801"/>
    </source>
</evidence>
<evidence type="ECO:0000256" key="5">
    <source>
        <dbReference type="ARBA" id="ARBA00022723"/>
    </source>
</evidence>
<dbReference type="Proteomes" id="UP000003560">
    <property type="component" value="Unassembled WGS sequence"/>
</dbReference>
<keyword evidence="4" id="KW-0808">Transferase</keyword>
<gene>
    <name evidence="11" type="ORF">COLSTE_01956</name>
</gene>
<dbReference type="Gene3D" id="3.60.140.10">
    <property type="entry name" value="CNF1/YfiH-like putative cysteine hydrolases"/>
    <property type="match status" value="1"/>
</dbReference>
<dbReference type="HOGENOM" id="CLU_065784_0_0_11"/>
<evidence type="ECO:0000256" key="10">
    <source>
        <dbReference type="ARBA" id="ARBA00049893"/>
    </source>
</evidence>
<comment type="catalytic activity">
    <reaction evidence="8">
        <text>adenosine + H2O + H(+) = inosine + NH4(+)</text>
        <dbReference type="Rhea" id="RHEA:24408"/>
        <dbReference type="ChEBI" id="CHEBI:15377"/>
        <dbReference type="ChEBI" id="CHEBI:15378"/>
        <dbReference type="ChEBI" id="CHEBI:16335"/>
        <dbReference type="ChEBI" id="CHEBI:17596"/>
        <dbReference type="ChEBI" id="CHEBI:28938"/>
        <dbReference type="EC" id="3.5.4.4"/>
    </reaction>
    <physiologicalReaction direction="left-to-right" evidence="8">
        <dbReference type="Rhea" id="RHEA:24409"/>
    </physiologicalReaction>
</comment>
<dbReference type="InterPro" id="IPR011324">
    <property type="entry name" value="Cytotoxic_necrot_fac-like_cat"/>
</dbReference>
<dbReference type="STRING" id="445975.COLSTE_01956"/>
<evidence type="ECO:0000256" key="3">
    <source>
        <dbReference type="ARBA" id="ARBA00007353"/>
    </source>
</evidence>
<evidence type="ECO:0000256" key="4">
    <source>
        <dbReference type="ARBA" id="ARBA00022679"/>
    </source>
</evidence>
<dbReference type="GO" id="GO:0016787">
    <property type="term" value="F:hydrolase activity"/>
    <property type="evidence" value="ECO:0007669"/>
    <property type="project" value="UniProtKB-KW"/>
</dbReference>
<dbReference type="Pfam" id="PF02578">
    <property type="entry name" value="Cu-oxidase_4"/>
    <property type="match status" value="1"/>
</dbReference>
<evidence type="ECO:0000256" key="2">
    <source>
        <dbReference type="ARBA" id="ARBA00003215"/>
    </source>
</evidence>
<organism evidence="11 12">
    <name type="scientific">Collinsella stercoris DSM 13279</name>
    <dbReference type="NCBI Taxonomy" id="445975"/>
    <lineage>
        <taxon>Bacteria</taxon>
        <taxon>Bacillati</taxon>
        <taxon>Actinomycetota</taxon>
        <taxon>Coriobacteriia</taxon>
        <taxon>Coriobacteriales</taxon>
        <taxon>Coriobacteriaceae</taxon>
        <taxon>Collinsella</taxon>
    </lineage>
</organism>
<keyword evidence="7" id="KW-0862">Zinc</keyword>
<dbReference type="EMBL" id="ABXJ01000111">
    <property type="protein sequence ID" value="EEA89890.1"/>
    <property type="molecule type" value="Genomic_DNA"/>
</dbReference>
<keyword evidence="5" id="KW-0479">Metal-binding</keyword>
<evidence type="ECO:0000256" key="7">
    <source>
        <dbReference type="ARBA" id="ARBA00022833"/>
    </source>
</evidence>
<evidence type="ECO:0000313" key="11">
    <source>
        <dbReference type="EMBL" id="EEA89890.1"/>
    </source>
</evidence>
<dbReference type="PANTHER" id="PTHR30616:SF2">
    <property type="entry name" value="PURINE NUCLEOSIDE PHOSPHORYLASE LACC1"/>
    <property type="match status" value="1"/>
</dbReference>
<dbReference type="GO" id="GO:0017061">
    <property type="term" value="F:S-methyl-5-thioadenosine phosphorylase activity"/>
    <property type="evidence" value="ECO:0007669"/>
    <property type="project" value="UniProtKB-EC"/>
</dbReference>
<dbReference type="InterPro" id="IPR038371">
    <property type="entry name" value="Cu_polyphenol_OxRdtase_sf"/>
</dbReference>
<keyword evidence="12" id="KW-1185">Reference proteome</keyword>
<comment type="function">
    <text evidence="2">Purine nucleoside enzyme that catalyzes the phosphorolysis of adenosine and inosine nucleosides, yielding D-ribose 1-phosphate and the respective free bases, adenine and hypoxanthine. Also catalyzes the phosphorolysis of S-methyl-5'-thioadenosine into adenine and S-methyl-5-thio-alpha-D-ribose 1-phosphate. Also has adenosine deaminase activity.</text>
</comment>
<protein>
    <recommendedName>
        <fullName evidence="13">Purine nucleoside phosphorylase</fullName>
    </recommendedName>
</protein>
<comment type="caution">
    <text evidence="11">The sequence shown here is derived from an EMBL/GenBank/DDBJ whole genome shotgun (WGS) entry which is preliminary data.</text>
</comment>
<comment type="catalytic activity">
    <reaction evidence="1">
        <text>inosine + phosphate = alpha-D-ribose 1-phosphate + hypoxanthine</text>
        <dbReference type="Rhea" id="RHEA:27646"/>
        <dbReference type="ChEBI" id="CHEBI:17368"/>
        <dbReference type="ChEBI" id="CHEBI:17596"/>
        <dbReference type="ChEBI" id="CHEBI:43474"/>
        <dbReference type="ChEBI" id="CHEBI:57720"/>
        <dbReference type="EC" id="2.4.2.1"/>
    </reaction>
    <physiologicalReaction direction="left-to-right" evidence="1">
        <dbReference type="Rhea" id="RHEA:27647"/>
    </physiologicalReaction>
</comment>
<sequence length="273" mass="29340">MGSFGTGSRKGMDMERVQVDDVTLIASHDYGVRFGFTERTGGVSGAPFASLNLGSHVGDDIACVEENRRRALAALGCAGALERLLVPNQVHGDHVAVVRSACADELERVRSQIAEGADAIVCTAVDVPVMLCFADCVPVVLTAPQGFAVVHSGWKGTYARIAAKAARVLMAETGCAPEEIRAYIGPHIQGDEYEVSEDLIEKFDAEFGWENAGKTRLLSLSHAIQQALVEAGVPDGQIEDLRLSTVRENDRFFSYRAENGKTGRHAALAYMTE</sequence>
<dbReference type="InterPro" id="IPR003730">
    <property type="entry name" value="Cu_polyphenol_OxRdtase"/>
</dbReference>
<accession>B6GCX8</accession>
<dbReference type="CDD" id="cd16833">
    <property type="entry name" value="YfiH"/>
    <property type="match status" value="1"/>
</dbReference>
<name>B6GCX8_9ACTN</name>
<dbReference type="PANTHER" id="PTHR30616">
    <property type="entry name" value="UNCHARACTERIZED PROTEIN YFIH"/>
    <property type="match status" value="1"/>
</dbReference>
<comment type="catalytic activity">
    <reaction evidence="9">
        <text>adenosine + phosphate = alpha-D-ribose 1-phosphate + adenine</text>
        <dbReference type="Rhea" id="RHEA:27642"/>
        <dbReference type="ChEBI" id="CHEBI:16335"/>
        <dbReference type="ChEBI" id="CHEBI:16708"/>
        <dbReference type="ChEBI" id="CHEBI:43474"/>
        <dbReference type="ChEBI" id="CHEBI:57720"/>
        <dbReference type="EC" id="2.4.2.1"/>
    </reaction>
    <physiologicalReaction direction="left-to-right" evidence="9">
        <dbReference type="Rhea" id="RHEA:27643"/>
    </physiologicalReaction>
</comment>
<dbReference type="eggNOG" id="COG1496">
    <property type="taxonomic scope" value="Bacteria"/>
</dbReference>
<proteinExistence type="inferred from homology"/>
<evidence type="ECO:0000313" key="12">
    <source>
        <dbReference type="Proteomes" id="UP000003560"/>
    </source>
</evidence>
<dbReference type="GO" id="GO:0005507">
    <property type="term" value="F:copper ion binding"/>
    <property type="evidence" value="ECO:0007669"/>
    <property type="project" value="TreeGrafter"/>
</dbReference>
<reference evidence="11 12" key="2">
    <citation type="submission" date="2008-10" db="EMBL/GenBank/DDBJ databases">
        <authorList>
            <person name="Fulton L."/>
            <person name="Clifton S."/>
            <person name="Fulton B."/>
            <person name="Xu J."/>
            <person name="Minx P."/>
            <person name="Pepin K.H."/>
            <person name="Johnson M."/>
            <person name="Thiruvilangam P."/>
            <person name="Bhonagiri V."/>
            <person name="Nash W.E."/>
            <person name="Mardis E.R."/>
            <person name="Wilson R.K."/>
        </authorList>
    </citation>
    <scope>NUCLEOTIDE SEQUENCE [LARGE SCALE GENOMIC DNA]</scope>
    <source>
        <strain evidence="11 12">DSM 13279</strain>
    </source>
</reference>
<evidence type="ECO:0000256" key="9">
    <source>
        <dbReference type="ARBA" id="ARBA00048968"/>
    </source>
</evidence>
<dbReference type="AlphaFoldDB" id="B6GCX8"/>
<reference evidence="11 12" key="1">
    <citation type="submission" date="2008-10" db="EMBL/GenBank/DDBJ databases">
        <title>Draft genome sequence of Collinsella stercoris (DSM 13279).</title>
        <authorList>
            <person name="Sudarsanam P."/>
            <person name="Ley R."/>
            <person name="Guruge J."/>
            <person name="Turnbaugh P.J."/>
            <person name="Mahowald M."/>
            <person name="Liep D."/>
            <person name="Gordon J."/>
        </authorList>
    </citation>
    <scope>NUCLEOTIDE SEQUENCE [LARGE SCALE GENOMIC DNA]</scope>
    <source>
        <strain evidence="11 12">DSM 13279</strain>
    </source>
</reference>
<comment type="catalytic activity">
    <reaction evidence="10">
        <text>S-methyl-5'-thioadenosine + phosphate = 5-(methylsulfanyl)-alpha-D-ribose 1-phosphate + adenine</text>
        <dbReference type="Rhea" id="RHEA:11852"/>
        <dbReference type="ChEBI" id="CHEBI:16708"/>
        <dbReference type="ChEBI" id="CHEBI:17509"/>
        <dbReference type="ChEBI" id="CHEBI:43474"/>
        <dbReference type="ChEBI" id="CHEBI:58533"/>
        <dbReference type="EC" id="2.4.2.28"/>
    </reaction>
    <physiologicalReaction direction="left-to-right" evidence="10">
        <dbReference type="Rhea" id="RHEA:11853"/>
    </physiologicalReaction>
</comment>
<evidence type="ECO:0000256" key="8">
    <source>
        <dbReference type="ARBA" id="ARBA00047989"/>
    </source>
</evidence>